<reference evidence="6 7" key="1">
    <citation type="submission" date="2015-04" db="EMBL/GenBank/DDBJ databases">
        <title>Complete Sequence for the Genome of the Thioalkalivibrio versutus D301.</title>
        <authorList>
            <person name="Mu T."/>
            <person name="Zhou J."/>
            <person name="Xu X."/>
        </authorList>
    </citation>
    <scope>NUCLEOTIDE SEQUENCE [LARGE SCALE GENOMIC DNA]</scope>
    <source>
        <strain evidence="6 7">D301</strain>
    </source>
</reference>
<dbReference type="Proteomes" id="UP000064201">
    <property type="component" value="Chromosome"/>
</dbReference>
<dbReference type="PATRIC" id="fig|106634.4.peg.2764"/>
<dbReference type="Pfam" id="PF03899">
    <property type="entry name" value="ATP-synt_I"/>
    <property type="match status" value="1"/>
</dbReference>
<keyword evidence="4" id="KW-1133">Transmembrane helix</keyword>
<proteinExistence type="predicted"/>
<evidence type="ECO:0000313" key="7">
    <source>
        <dbReference type="Proteomes" id="UP000064201"/>
    </source>
</evidence>
<dbReference type="InterPro" id="IPR005598">
    <property type="entry name" value="ATP_synth_I"/>
</dbReference>
<keyword evidence="7" id="KW-1185">Reference proteome</keyword>
<name>A0A0G3G510_9GAMM</name>
<comment type="subcellular location">
    <subcellularLocation>
        <location evidence="1">Cell membrane</location>
        <topology evidence="1">Multi-pass membrane protein</topology>
    </subcellularLocation>
</comment>
<dbReference type="AlphaFoldDB" id="A0A0G3G510"/>
<dbReference type="OrthoDB" id="5784927at2"/>
<evidence type="ECO:0000256" key="5">
    <source>
        <dbReference type="ARBA" id="ARBA00023136"/>
    </source>
</evidence>
<dbReference type="KEGG" id="tvr:TVD_13550"/>
<evidence type="ECO:0000313" key="6">
    <source>
        <dbReference type="EMBL" id="AKJ96323.1"/>
    </source>
</evidence>
<dbReference type="EMBL" id="CP011367">
    <property type="protein sequence ID" value="AKJ96323.1"/>
    <property type="molecule type" value="Genomic_DNA"/>
</dbReference>
<evidence type="ECO:0000256" key="3">
    <source>
        <dbReference type="ARBA" id="ARBA00022692"/>
    </source>
</evidence>
<keyword evidence="2" id="KW-1003">Cell membrane</keyword>
<dbReference type="GO" id="GO:0005886">
    <property type="term" value="C:plasma membrane"/>
    <property type="evidence" value="ECO:0007669"/>
    <property type="project" value="UniProtKB-SubCell"/>
</dbReference>
<dbReference type="STRING" id="106634.TVD_13550"/>
<keyword evidence="5" id="KW-0472">Membrane</keyword>
<sequence>MTPRRFRHALQSLGLQLALTLILSGLLLALFPPIVAISAAVGGITATLGNAVAAVVVFRAYRSDQVGSLTARMMGAQMGRLAIIAVAFGVAFAYLDEPDLLALFGIFLLVHLAPLWWLHRVSDQAMTR</sequence>
<accession>A0A0G3G510</accession>
<keyword evidence="3" id="KW-0812">Transmembrane</keyword>
<protein>
    <submittedName>
        <fullName evidence="6">ATP synthase subunit I</fullName>
    </submittedName>
</protein>
<evidence type="ECO:0000256" key="2">
    <source>
        <dbReference type="ARBA" id="ARBA00022475"/>
    </source>
</evidence>
<dbReference type="RefSeq" id="WP_018144955.1">
    <property type="nucleotide sequence ID" value="NZ_CP011367.1"/>
</dbReference>
<gene>
    <name evidence="6" type="ORF">TVD_13550</name>
</gene>
<organism evidence="6 7">
    <name type="scientific">Thioalkalivibrio versutus</name>
    <dbReference type="NCBI Taxonomy" id="106634"/>
    <lineage>
        <taxon>Bacteria</taxon>
        <taxon>Pseudomonadati</taxon>
        <taxon>Pseudomonadota</taxon>
        <taxon>Gammaproteobacteria</taxon>
        <taxon>Chromatiales</taxon>
        <taxon>Ectothiorhodospiraceae</taxon>
        <taxon>Thioalkalivibrio</taxon>
    </lineage>
</organism>
<evidence type="ECO:0000256" key="1">
    <source>
        <dbReference type="ARBA" id="ARBA00004651"/>
    </source>
</evidence>
<evidence type="ECO:0000256" key="4">
    <source>
        <dbReference type="ARBA" id="ARBA00022989"/>
    </source>
</evidence>